<dbReference type="AlphaFoldDB" id="A0A0E0JLK1"/>
<accession>A0A0E0JLK1</accession>
<name>A0A0E0JLK1_ORYPU</name>
<dbReference type="Gramene" id="OPUNC01G24020.1">
    <property type="protein sequence ID" value="OPUNC01G24020.1"/>
    <property type="gene ID" value="OPUNC01G24020"/>
</dbReference>
<keyword evidence="2" id="KW-1185">Reference proteome</keyword>
<reference evidence="1" key="2">
    <citation type="submission" date="2018-05" db="EMBL/GenBank/DDBJ databases">
        <title>OpunRS2 (Oryza punctata Reference Sequence Version 2).</title>
        <authorList>
            <person name="Zhang J."/>
            <person name="Kudrna D."/>
            <person name="Lee S."/>
            <person name="Talag J."/>
            <person name="Welchert J."/>
            <person name="Wing R.A."/>
        </authorList>
    </citation>
    <scope>NUCLEOTIDE SEQUENCE [LARGE SCALE GENOMIC DNA]</scope>
</reference>
<proteinExistence type="predicted"/>
<organism evidence="1">
    <name type="scientific">Oryza punctata</name>
    <name type="common">Red rice</name>
    <dbReference type="NCBI Taxonomy" id="4537"/>
    <lineage>
        <taxon>Eukaryota</taxon>
        <taxon>Viridiplantae</taxon>
        <taxon>Streptophyta</taxon>
        <taxon>Embryophyta</taxon>
        <taxon>Tracheophyta</taxon>
        <taxon>Spermatophyta</taxon>
        <taxon>Magnoliopsida</taxon>
        <taxon>Liliopsida</taxon>
        <taxon>Poales</taxon>
        <taxon>Poaceae</taxon>
        <taxon>BOP clade</taxon>
        <taxon>Oryzoideae</taxon>
        <taxon>Oryzeae</taxon>
        <taxon>Oryzinae</taxon>
        <taxon>Oryza</taxon>
    </lineage>
</organism>
<evidence type="ECO:0000313" key="2">
    <source>
        <dbReference type="Proteomes" id="UP000026962"/>
    </source>
</evidence>
<dbReference type="HOGENOM" id="CLU_1707152_0_0_1"/>
<dbReference type="EnsemblPlants" id="OPUNC01G24020.1">
    <property type="protein sequence ID" value="OPUNC01G24020.1"/>
    <property type="gene ID" value="OPUNC01G24020"/>
</dbReference>
<protein>
    <submittedName>
        <fullName evidence="1">Uncharacterized protein</fullName>
    </submittedName>
</protein>
<evidence type="ECO:0000313" key="1">
    <source>
        <dbReference type="EnsemblPlants" id="OPUNC01G24020.1"/>
    </source>
</evidence>
<dbReference type="Proteomes" id="UP000026962">
    <property type="component" value="Chromosome 1"/>
</dbReference>
<reference evidence="1" key="1">
    <citation type="submission" date="2015-04" db="UniProtKB">
        <authorList>
            <consortium name="EnsemblPlants"/>
        </authorList>
    </citation>
    <scope>IDENTIFICATION</scope>
</reference>
<sequence length="154" mass="17708">MSPSSGGRMAKAMLALCMQSTSMMSIRPYYWAGTYDATMKVFSIGQDAFWRETSEVPPYPVRYMETLIHSKGYLFWNIDGRFLKGRPHGFLSFSLEDETLSHPLSPAIFFIGLSTTVMGVQDNKWDQRFSINIFFLMINYFFKGVTTITDQMKT</sequence>